<dbReference type="KEGG" id="vg:29058967"/>
<name>A0A172JIF5_BPPB1</name>
<dbReference type="Proteomes" id="UP000202618">
    <property type="component" value="Segment"/>
</dbReference>
<feature type="domain" description="HTH cro/C1-type" evidence="1">
    <location>
        <begin position="76"/>
        <end position="107"/>
    </location>
</feature>
<dbReference type="CDD" id="cd00093">
    <property type="entry name" value="HTH_XRE"/>
    <property type="match status" value="1"/>
</dbReference>
<sequence length="122" mass="14526">MEHSFCPECYEMRDFNEVFEGDTFNIYGHEIKIVSRFLECIVCGKKITDPKRIDENFIKAYTKYRNENNLLHSEEIKNIREKKNLSQEEFAEILGCSKRTIQRIETGALQTKEQDKKIRELV</sequence>
<dbReference type="Pfam" id="PF01381">
    <property type="entry name" value="HTH_3"/>
    <property type="match status" value="1"/>
</dbReference>
<accession>A0A172JIF5</accession>
<dbReference type="InterPro" id="IPR001387">
    <property type="entry name" value="Cro/C1-type_HTH"/>
</dbReference>
<gene>
    <name evidence="2" type="ORF">AR9_g249</name>
</gene>
<reference evidence="2 3" key="1">
    <citation type="journal article" date="2016" name="Virology">
        <title>The genome of AR9, a giant transducing Bacillus phage encoding two multisubunit RNA polymerases.</title>
        <authorList>
            <person name="Lavysh D."/>
            <person name="Sokolova M."/>
            <person name="Minakhin L."/>
            <person name="Yakunina M."/>
            <person name="Artamonova T."/>
            <person name="Kozyavkin S."/>
            <person name="Makarova K.S."/>
            <person name="Koonin E.V."/>
            <person name="Severinov K."/>
        </authorList>
    </citation>
    <scope>NUCLEOTIDE SEQUENCE [LARGE SCALE GENOMIC DNA]</scope>
</reference>
<evidence type="ECO:0000259" key="1">
    <source>
        <dbReference type="PROSITE" id="PS50943"/>
    </source>
</evidence>
<evidence type="ECO:0000313" key="2">
    <source>
        <dbReference type="EMBL" id="AMS01333.1"/>
    </source>
</evidence>
<proteinExistence type="predicted"/>
<protein>
    <submittedName>
        <fullName evidence="2">Putative membrane protein</fullName>
    </submittedName>
</protein>
<dbReference type="Gene3D" id="1.10.260.40">
    <property type="entry name" value="lambda repressor-like DNA-binding domains"/>
    <property type="match status" value="1"/>
</dbReference>
<dbReference type="PROSITE" id="PS50943">
    <property type="entry name" value="HTH_CROC1"/>
    <property type="match status" value="1"/>
</dbReference>
<dbReference type="InterPro" id="IPR022452">
    <property type="entry name" value="MqsA"/>
</dbReference>
<dbReference type="NCBIfam" id="TIGR03830">
    <property type="entry name" value="CxxCG_CxxCG_HTH"/>
    <property type="match status" value="1"/>
</dbReference>
<dbReference type="GO" id="GO:0003677">
    <property type="term" value="F:DNA binding"/>
    <property type="evidence" value="ECO:0007669"/>
    <property type="project" value="InterPro"/>
</dbReference>
<dbReference type="InterPro" id="IPR010982">
    <property type="entry name" value="Lambda_DNA-bd_dom_sf"/>
</dbReference>
<dbReference type="EMBL" id="KU878088">
    <property type="protein sequence ID" value="AMS01333.1"/>
    <property type="molecule type" value="Genomic_DNA"/>
</dbReference>
<dbReference type="SUPFAM" id="SSF47413">
    <property type="entry name" value="lambda repressor-like DNA-binding domains"/>
    <property type="match status" value="1"/>
</dbReference>
<organism evidence="2 3">
    <name type="scientific">Bacillus phage AR9</name>
    <dbReference type="NCBI Taxonomy" id="1815509"/>
    <lineage>
        <taxon>Viruses</taxon>
        <taxon>Duplodnaviria</taxon>
        <taxon>Heunggongvirae</taxon>
        <taxon>Uroviricota</taxon>
        <taxon>Caudoviricetes</taxon>
        <taxon>Takahashivirus</taxon>
        <taxon>Bacillus phage PBS1</taxon>
    </lineage>
</organism>
<dbReference type="RefSeq" id="YP_009283153.1">
    <property type="nucleotide sequence ID" value="NC_031039.1"/>
</dbReference>
<dbReference type="GeneID" id="29058967"/>
<dbReference type="SMART" id="SM00530">
    <property type="entry name" value="HTH_XRE"/>
    <property type="match status" value="1"/>
</dbReference>
<evidence type="ECO:0000313" key="3">
    <source>
        <dbReference type="Proteomes" id="UP000202618"/>
    </source>
</evidence>